<accession>A0A4R7SRA7</accession>
<gene>
    <name evidence="3" type="ORF">EI77_01100</name>
</gene>
<comment type="caution">
    <text evidence="3">The sequence shown here is derived from an EMBL/GenBank/DDBJ whole genome shotgun (WGS) entry which is preliminary data.</text>
</comment>
<organism evidence="3 4">
    <name type="scientific">Prosthecobacter fusiformis</name>
    <dbReference type="NCBI Taxonomy" id="48464"/>
    <lineage>
        <taxon>Bacteria</taxon>
        <taxon>Pseudomonadati</taxon>
        <taxon>Verrucomicrobiota</taxon>
        <taxon>Verrucomicrobiia</taxon>
        <taxon>Verrucomicrobiales</taxon>
        <taxon>Verrucomicrobiaceae</taxon>
        <taxon>Prosthecobacter</taxon>
    </lineage>
</organism>
<evidence type="ECO:0000313" key="3">
    <source>
        <dbReference type="EMBL" id="TDU81790.1"/>
    </source>
</evidence>
<dbReference type="InterPro" id="IPR016187">
    <property type="entry name" value="CTDL_fold"/>
</dbReference>
<dbReference type="InterPro" id="IPR042095">
    <property type="entry name" value="SUMF_sf"/>
</dbReference>
<dbReference type="InterPro" id="IPR005532">
    <property type="entry name" value="SUMF_dom"/>
</dbReference>
<reference evidence="3 4" key="1">
    <citation type="submission" date="2019-03" db="EMBL/GenBank/DDBJ databases">
        <title>Genomic Encyclopedia of Archaeal and Bacterial Type Strains, Phase II (KMG-II): from individual species to whole genera.</title>
        <authorList>
            <person name="Goeker M."/>
        </authorList>
    </citation>
    <scope>NUCLEOTIDE SEQUENCE [LARGE SCALE GENOMIC DNA]</scope>
    <source>
        <strain evidence="3 4">ATCC 25309</strain>
    </source>
</reference>
<dbReference type="AlphaFoldDB" id="A0A4R7SRA7"/>
<protein>
    <submittedName>
        <fullName evidence="3">Sulfatase-modifying factor enzyme 1</fullName>
    </submittedName>
</protein>
<dbReference type="GO" id="GO:0120147">
    <property type="term" value="F:formylglycine-generating oxidase activity"/>
    <property type="evidence" value="ECO:0007669"/>
    <property type="project" value="TreeGrafter"/>
</dbReference>
<dbReference type="Gene3D" id="3.90.1580.10">
    <property type="entry name" value="paralog of FGE (formylglycine-generating enzyme)"/>
    <property type="match status" value="1"/>
</dbReference>
<keyword evidence="4" id="KW-1185">Reference proteome</keyword>
<dbReference type="InterPro" id="IPR051043">
    <property type="entry name" value="Sulfatase_Mod_Factor_Kinase"/>
</dbReference>
<dbReference type="Proteomes" id="UP000295662">
    <property type="component" value="Unassembled WGS sequence"/>
</dbReference>
<evidence type="ECO:0000313" key="4">
    <source>
        <dbReference type="Proteomes" id="UP000295662"/>
    </source>
</evidence>
<proteinExistence type="predicted"/>
<dbReference type="SUPFAM" id="SSF56436">
    <property type="entry name" value="C-type lectin-like"/>
    <property type="match status" value="1"/>
</dbReference>
<name>A0A4R7SRA7_9BACT</name>
<feature type="region of interest" description="Disordered" evidence="1">
    <location>
        <begin position="67"/>
        <end position="86"/>
    </location>
</feature>
<dbReference type="EMBL" id="SOCA01000001">
    <property type="protein sequence ID" value="TDU81790.1"/>
    <property type="molecule type" value="Genomic_DNA"/>
</dbReference>
<dbReference type="PANTHER" id="PTHR23150:SF19">
    <property type="entry name" value="FORMYLGLYCINE-GENERATING ENZYME"/>
    <property type="match status" value="1"/>
</dbReference>
<dbReference type="PANTHER" id="PTHR23150">
    <property type="entry name" value="SULFATASE MODIFYING FACTOR 1, 2"/>
    <property type="match status" value="1"/>
</dbReference>
<feature type="domain" description="Sulfatase-modifying factor enzyme-like" evidence="2">
    <location>
        <begin position="75"/>
        <end position="264"/>
    </location>
</feature>
<sequence length="268" mass="30217">MPFFCHSSFFQRLSITILVLVACSCVSKNPPPERKAGWANSLGMEFAKVPVGGETLMVAKEETQERHLVSFDRSRNRPPSEAARPASNVSWTEAMAFCEWLTKREQAAGVIDKKERYRLPTDHEWSCAAGIGHLESPTLGPEAKSNRIGGHFPWGSTWPPPPDAGNLCGQESEKDFPENFIAQYRDVHSGGDVKTRASRANEYGLYDLSGNLWEWCTDRFREGKDWRVLRGGSWKTARPETLLTSHRTHDPEDYRSDSVGFRCVLARD</sequence>
<evidence type="ECO:0000256" key="1">
    <source>
        <dbReference type="SAM" id="MobiDB-lite"/>
    </source>
</evidence>
<dbReference type="Pfam" id="PF03781">
    <property type="entry name" value="FGE-sulfatase"/>
    <property type="match status" value="1"/>
</dbReference>
<evidence type="ECO:0000259" key="2">
    <source>
        <dbReference type="Pfam" id="PF03781"/>
    </source>
</evidence>